<dbReference type="Pfam" id="PF01451">
    <property type="entry name" value="LMWPc"/>
    <property type="match status" value="1"/>
</dbReference>
<dbReference type="EMBL" id="VJOM01000013">
    <property type="protein sequence ID" value="TSE31743.1"/>
    <property type="molecule type" value="Genomic_DNA"/>
</dbReference>
<dbReference type="Proteomes" id="UP000317763">
    <property type="component" value="Unassembled WGS sequence"/>
</dbReference>
<dbReference type="AlphaFoldDB" id="A0A554X7D4"/>
<sequence>MLHPRWVRHNLPMARSVGLYHVVFFCMGNICRSPTAHGVFRQRLDARGLGAQVAVDSAGTHAYHVGEPPDPRAQRHAARRGYDLSDLRARQLTAADFVRADLLLAMDWDNLALAEAMCPSGHRRKLRRLTEFCRRHDSPIVPDPYYGGADAFETVLDLVEDACDGLLDHIEGVLAARRLLHPPPAP</sequence>
<dbReference type="GO" id="GO:0004725">
    <property type="term" value="F:protein tyrosine phosphatase activity"/>
    <property type="evidence" value="ECO:0007669"/>
    <property type="project" value="UniProtKB-EC"/>
</dbReference>
<evidence type="ECO:0000256" key="1">
    <source>
        <dbReference type="ARBA" id="ARBA00011063"/>
    </source>
</evidence>
<dbReference type="InterPro" id="IPR023485">
    <property type="entry name" value="Ptyr_pPase"/>
</dbReference>
<dbReference type="InterPro" id="IPR036196">
    <property type="entry name" value="Ptyr_pPase_sf"/>
</dbReference>
<dbReference type="Gene3D" id="3.40.50.2300">
    <property type="match status" value="1"/>
</dbReference>
<feature type="active site" description="Nucleophile" evidence="5">
    <location>
        <position position="26"/>
    </location>
</feature>
<feature type="domain" description="Phosphotyrosine protein phosphatase I" evidence="6">
    <location>
        <begin position="20"/>
        <end position="169"/>
    </location>
</feature>
<dbReference type="InterPro" id="IPR017867">
    <property type="entry name" value="Tyr_phospatase_low_mol_wt"/>
</dbReference>
<evidence type="ECO:0000313" key="7">
    <source>
        <dbReference type="EMBL" id="TSE31743.1"/>
    </source>
</evidence>
<feature type="active site" description="Proton donor" evidence="5">
    <location>
        <position position="143"/>
    </location>
</feature>
<evidence type="ECO:0000256" key="2">
    <source>
        <dbReference type="ARBA" id="ARBA00013064"/>
    </source>
</evidence>
<comment type="caution">
    <text evidence="7">The sequence shown here is derived from an EMBL/GenBank/DDBJ whole genome shotgun (WGS) entry which is preliminary data.</text>
</comment>
<comment type="similarity">
    <text evidence="1">Belongs to the low molecular weight phosphotyrosine protein phosphatase family.</text>
</comment>
<keyword evidence="8" id="KW-1185">Reference proteome</keyword>
<dbReference type="SMART" id="SM00226">
    <property type="entry name" value="LMWPc"/>
    <property type="match status" value="1"/>
</dbReference>
<accession>A0A554X7D4</accession>
<proteinExistence type="inferred from homology"/>
<keyword evidence="3 7" id="KW-0378">Hydrolase</keyword>
<dbReference type="PANTHER" id="PTHR11717:SF7">
    <property type="entry name" value="LOW MOLECULAR WEIGHT PHOSPHOTYROSINE PROTEIN PHOSPHATASE"/>
    <property type="match status" value="1"/>
</dbReference>
<protein>
    <recommendedName>
        <fullName evidence="2">protein-tyrosine-phosphatase</fullName>
        <ecNumber evidence="2">3.1.3.48</ecNumber>
    </recommendedName>
</protein>
<evidence type="ECO:0000259" key="6">
    <source>
        <dbReference type="SMART" id="SM00226"/>
    </source>
</evidence>
<dbReference type="FunFam" id="3.40.50.2300:FF:000113">
    <property type="entry name" value="Low molecular weight protein-tyrosine-phosphatase"/>
    <property type="match status" value="1"/>
</dbReference>
<dbReference type="InterPro" id="IPR050438">
    <property type="entry name" value="LMW_PTPase"/>
</dbReference>
<keyword evidence="4" id="KW-0904">Protein phosphatase</keyword>
<dbReference type="SUPFAM" id="SSF52788">
    <property type="entry name" value="Phosphotyrosine protein phosphatases I"/>
    <property type="match status" value="1"/>
</dbReference>
<dbReference type="CDD" id="cd16343">
    <property type="entry name" value="LMWPTP"/>
    <property type="match status" value="1"/>
</dbReference>
<evidence type="ECO:0000256" key="4">
    <source>
        <dbReference type="ARBA" id="ARBA00022912"/>
    </source>
</evidence>
<gene>
    <name evidence="7" type="primary">yfkJ</name>
    <name evidence="7" type="ORF">Ttaiw_01455</name>
</gene>
<organism evidence="7 8">
    <name type="scientific">Tepidimonas taiwanensis</name>
    <dbReference type="NCBI Taxonomy" id="307486"/>
    <lineage>
        <taxon>Bacteria</taxon>
        <taxon>Pseudomonadati</taxon>
        <taxon>Pseudomonadota</taxon>
        <taxon>Betaproteobacteria</taxon>
        <taxon>Burkholderiales</taxon>
        <taxon>Tepidimonas</taxon>
    </lineage>
</organism>
<name>A0A554X7D4_9BURK</name>
<evidence type="ECO:0000256" key="5">
    <source>
        <dbReference type="PIRSR" id="PIRSR617867-1"/>
    </source>
</evidence>
<evidence type="ECO:0000313" key="8">
    <source>
        <dbReference type="Proteomes" id="UP000317763"/>
    </source>
</evidence>
<dbReference type="PANTHER" id="PTHR11717">
    <property type="entry name" value="LOW MOLECULAR WEIGHT PROTEIN TYROSINE PHOSPHATASE"/>
    <property type="match status" value="1"/>
</dbReference>
<dbReference type="EC" id="3.1.3.48" evidence="2"/>
<feature type="active site" evidence="5">
    <location>
        <position position="32"/>
    </location>
</feature>
<evidence type="ECO:0000256" key="3">
    <source>
        <dbReference type="ARBA" id="ARBA00022801"/>
    </source>
</evidence>
<dbReference type="STRING" id="307486.GCA_000807215_01090"/>
<dbReference type="PRINTS" id="PR00719">
    <property type="entry name" value="LMWPTPASE"/>
</dbReference>
<reference evidence="7 8" key="1">
    <citation type="submission" date="2019-07" db="EMBL/GenBank/DDBJ databases">
        <title>Tepidimonas taiwanensis I1-1 draft genome.</title>
        <authorList>
            <person name="Da Costa M.S."/>
            <person name="Froufe H.J.C."/>
            <person name="Egas C."/>
            <person name="Albuquerque L."/>
        </authorList>
    </citation>
    <scope>NUCLEOTIDE SEQUENCE [LARGE SCALE GENOMIC DNA]</scope>
    <source>
        <strain evidence="7 8">I1-1</strain>
    </source>
</reference>